<evidence type="ECO:0000256" key="3">
    <source>
        <dbReference type="ARBA" id="ARBA00022723"/>
    </source>
</evidence>
<dbReference type="AlphaFoldDB" id="A0A814WLP6"/>
<proteinExistence type="inferred from homology"/>
<keyword evidence="2" id="KW-0349">Heme</keyword>
<dbReference type="GO" id="GO:0020037">
    <property type="term" value="F:heme binding"/>
    <property type="evidence" value="ECO:0007669"/>
    <property type="project" value="InterPro"/>
</dbReference>
<protein>
    <recommendedName>
        <fullName evidence="9">Cytochrome P450</fullName>
    </recommendedName>
</protein>
<keyword evidence="8" id="KW-1185">Reference proteome</keyword>
<dbReference type="PANTHER" id="PTHR24302">
    <property type="entry name" value="CYTOCHROME P450 FAMILY 3"/>
    <property type="match status" value="1"/>
</dbReference>
<keyword evidence="5" id="KW-0408">Iron</keyword>
<dbReference type="PRINTS" id="PR00385">
    <property type="entry name" value="P450"/>
</dbReference>
<dbReference type="EMBL" id="CAJNOL010000813">
    <property type="protein sequence ID" value="CAF1207257.1"/>
    <property type="molecule type" value="Genomic_DNA"/>
</dbReference>
<dbReference type="SUPFAM" id="SSF48264">
    <property type="entry name" value="Cytochrome P450"/>
    <property type="match status" value="1"/>
</dbReference>
<dbReference type="EMBL" id="CAJNOH010000465">
    <property type="protein sequence ID" value="CAF1048930.1"/>
    <property type="molecule type" value="Genomic_DNA"/>
</dbReference>
<evidence type="ECO:0000256" key="1">
    <source>
        <dbReference type="ARBA" id="ARBA00010617"/>
    </source>
</evidence>
<dbReference type="Proteomes" id="UP000663854">
    <property type="component" value="Unassembled WGS sequence"/>
</dbReference>
<sequence>MTMDVICRCAFGIDTDLQNNPNNIYFKKVEEFFTLMTEEPINDEMQDSSKANYRLTREEIINNILMFMAAGYETTSTALAYATYELARHPEVLQKLQTEIDQLPLSNSDKSDEETKEYPDYDVVALMPYMDMFVSEVLRMYPIANGAVQRSASEDTIIQGIKIEKGTLVYADVYSVHYDRDLWGPEDPIFGPTTNRVSE</sequence>
<comment type="similarity">
    <text evidence="1">Belongs to the cytochrome P450 family.</text>
</comment>
<dbReference type="InterPro" id="IPR036396">
    <property type="entry name" value="Cyt_P450_sf"/>
</dbReference>
<dbReference type="GO" id="GO:0016705">
    <property type="term" value="F:oxidoreductase activity, acting on paired donors, with incorporation or reduction of molecular oxygen"/>
    <property type="evidence" value="ECO:0007669"/>
    <property type="project" value="InterPro"/>
</dbReference>
<keyword evidence="4" id="KW-0560">Oxidoreductase</keyword>
<dbReference type="PANTHER" id="PTHR24302:SF15">
    <property type="entry name" value="FATTY-ACID PEROXYGENASE"/>
    <property type="match status" value="1"/>
</dbReference>
<dbReference type="Pfam" id="PF00067">
    <property type="entry name" value="p450"/>
    <property type="match status" value="1"/>
</dbReference>
<accession>A0A814WLP6</accession>
<reference evidence="7" key="1">
    <citation type="submission" date="2021-02" db="EMBL/GenBank/DDBJ databases">
        <authorList>
            <person name="Nowell W R."/>
        </authorList>
    </citation>
    <scope>NUCLEOTIDE SEQUENCE</scope>
</reference>
<dbReference type="Gene3D" id="1.10.630.10">
    <property type="entry name" value="Cytochrome P450"/>
    <property type="match status" value="1"/>
</dbReference>
<evidence type="ECO:0000256" key="4">
    <source>
        <dbReference type="ARBA" id="ARBA00023002"/>
    </source>
</evidence>
<dbReference type="InterPro" id="IPR050705">
    <property type="entry name" value="Cytochrome_P450_3A"/>
</dbReference>
<organism evidence="7 8">
    <name type="scientific">Rotaria sordida</name>
    <dbReference type="NCBI Taxonomy" id="392033"/>
    <lineage>
        <taxon>Eukaryota</taxon>
        <taxon>Metazoa</taxon>
        <taxon>Spiralia</taxon>
        <taxon>Gnathifera</taxon>
        <taxon>Rotifera</taxon>
        <taxon>Eurotatoria</taxon>
        <taxon>Bdelloidea</taxon>
        <taxon>Philodinida</taxon>
        <taxon>Philodinidae</taxon>
        <taxon>Rotaria</taxon>
    </lineage>
</organism>
<evidence type="ECO:0000313" key="7">
    <source>
        <dbReference type="EMBL" id="CAF1207257.1"/>
    </source>
</evidence>
<dbReference type="GO" id="GO:0008395">
    <property type="term" value="F:steroid hydroxylase activity"/>
    <property type="evidence" value="ECO:0007669"/>
    <property type="project" value="TreeGrafter"/>
</dbReference>
<evidence type="ECO:0000313" key="8">
    <source>
        <dbReference type="Proteomes" id="UP000663870"/>
    </source>
</evidence>
<dbReference type="GO" id="GO:0005506">
    <property type="term" value="F:iron ion binding"/>
    <property type="evidence" value="ECO:0007669"/>
    <property type="project" value="InterPro"/>
</dbReference>
<evidence type="ECO:0000256" key="5">
    <source>
        <dbReference type="ARBA" id="ARBA00023004"/>
    </source>
</evidence>
<keyword evidence="3" id="KW-0479">Metal-binding</keyword>
<evidence type="ECO:0000256" key="2">
    <source>
        <dbReference type="ARBA" id="ARBA00022617"/>
    </source>
</evidence>
<comment type="caution">
    <text evidence="7">The sequence shown here is derived from an EMBL/GenBank/DDBJ whole genome shotgun (WGS) entry which is preliminary data.</text>
</comment>
<evidence type="ECO:0000313" key="6">
    <source>
        <dbReference type="EMBL" id="CAF1048930.1"/>
    </source>
</evidence>
<dbReference type="InterPro" id="IPR001128">
    <property type="entry name" value="Cyt_P450"/>
</dbReference>
<name>A0A814WLP6_9BILA</name>
<evidence type="ECO:0008006" key="9">
    <source>
        <dbReference type="Google" id="ProtNLM"/>
    </source>
</evidence>
<gene>
    <name evidence="7" type="ORF">JXQ802_LOCUS24747</name>
    <name evidence="6" type="ORF">PYM288_LOCUS17038</name>
</gene>
<dbReference type="Proteomes" id="UP000663870">
    <property type="component" value="Unassembled WGS sequence"/>
</dbReference>